<dbReference type="RefSeq" id="WP_386250641.1">
    <property type="nucleotide sequence ID" value="NZ_JBHTRV010000025.1"/>
</dbReference>
<keyword evidence="3" id="KW-1185">Reference proteome</keyword>
<evidence type="ECO:0000313" key="2">
    <source>
        <dbReference type="EMBL" id="MFE5983538.1"/>
    </source>
</evidence>
<feature type="domain" description="Trypsin-co-occurring" evidence="1">
    <location>
        <begin position="7"/>
        <end position="105"/>
    </location>
</feature>
<evidence type="ECO:0000313" key="3">
    <source>
        <dbReference type="Proteomes" id="UP001600424"/>
    </source>
</evidence>
<dbReference type="EMBL" id="JBHTRV010000025">
    <property type="protein sequence ID" value="MFE5983538.1"/>
    <property type="molecule type" value="Genomic_DNA"/>
</dbReference>
<comment type="caution">
    <text evidence="2">The sequence shown here is derived from an EMBL/GenBank/DDBJ whole genome shotgun (WGS) entry which is preliminary data.</text>
</comment>
<sequence length="113" mass="12138">MGRLVEFPTADGDTVLIEVKEPAAGMVTRGLRDTAVTERAQKTFEEAVRCARPAVEGVLTQLRTIAESPDEIHVEFGLDLHAEAGAFIAAASTTANFTVTITWNRKKPLPTSG</sequence>
<dbReference type="InterPro" id="IPR045794">
    <property type="entry name" value="Trypco1"/>
</dbReference>
<dbReference type="Proteomes" id="UP001600424">
    <property type="component" value="Unassembled WGS sequence"/>
</dbReference>
<dbReference type="NCBIfam" id="NF041216">
    <property type="entry name" value="CU044_2847_fam"/>
    <property type="match status" value="1"/>
</dbReference>
<proteinExistence type="predicted"/>
<reference evidence="2 3" key="1">
    <citation type="submission" date="2024-09" db="EMBL/GenBank/DDBJ databases">
        <title>The Natural Products Discovery Center: Release of the First 8490 Sequenced Strains for Exploring Actinobacteria Biosynthetic Diversity.</title>
        <authorList>
            <person name="Kalkreuter E."/>
            <person name="Kautsar S.A."/>
            <person name="Yang D."/>
            <person name="Bader C.D."/>
            <person name="Teijaro C.N."/>
            <person name="Fluegel L."/>
            <person name="Davis C.M."/>
            <person name="Simpson J.R."/>
            <person name="Lauterbach L."/>
            <person name="Steele A.D."/>
            <person name="Gui C."/>
            <person name="Meng S."/>
            <person name="Li G."/>
            <person name="Viehrig K."/>
            <person name="Ye F."/>
            <person name="Su P."/>
            <person name="Kiefer A.F."/>
            <person name="Nichols A."/>
            <person name="Cepeda A.J."/>
            <person name="Yan W."/>
            <person name="Fan B."/>
            <person name="Jiang Y."/>
            <person name="Adhikari A."/>
            <person name="Zheng C.-J."/>
            <person name="Schuster L."/>
            <person name="Cowan T.M."/>
            <person name="Smanski M.J."/>
            <person name="Chevrette M.G."/>
            <person name="De Carvalho L.P.S."/>
            <person name="Shen B."/>
        </authorList>
    </citation>
    <scope>NUCLEOTIDE SEQUENCE [LARGE SCALE GENOMIC DNA]</scope>
    <source>
        <strain evidence="2 3">NPDC056472</strain>
    </source>
</reference>
<name>A0ABW6J0T8_STRWE</name>
<dbReference type="Pfam" id="PF19493">
    <property type="entry name" value="Trypco1"/>
    <property type="match status" value="1"/>
</dbReference>
<gene>
    <name evidence="2" type="ORF">ACFQ63_28035</name>
</gene>
<accession>A0ABW6J0T8</accession>
<protein>
    <submittedName>
        <fullName evidence="2">CU044_2847 family protein</fullName>
    </submittedName>
</protein>
<organism evidence="2 3">
    <name type="scientific">Streptomyces wedmorensis</name>
    <dbReference type="NCBI Taxonomy" id="43759"/>
    <lineage>
        <taxon>Bacteria</taxon>
        <taxon>Bacillati</taxon>
        <taxon>Actinomycetota</taxon>
        <taxon>Actinomycetes</taxon>
        <taxon>Kitasatosporales</taxon>
        <taxon>Streptomycetaceae</taxon>
        <taxon>Streptomyces</taxon>
    </lineage>
</organism>
<evidence type="ECO:0000259" key="1">
    <source>
        <dbReference type="Pfam" id="PF19493"/>
    </source>
</evidence>